<evidence type="ECO:0000313" key="1">
    <source>
        <dbReference type="EMBL" id="ART31139.1"/>
    </source>
</evidence>
<reference evidence="1" key="1">
    <citation type="submission" date="2017-03" db="EMBL/GenBank/DDBJ databases">
        <title>The mitochondrial genome of the carnivorous plant Utricularia reniformis (Lentibulariaceae): structure, comparative analysis and evolutionary landmarks.</title>
        <authorList>
            <person name="Silva S.R."/>
            <person name="Alvarenga D.O."/>
            <person name="Michael T.P."/>
            <person name="Miranda V.F.O."/>
            <person name="Varani A.M."/>
        </authorList>
    </citation>
    <scope>NUCLEOTIDE SEQUENCE</scope>
</reference>
<accession>A0A1Y0B1A8</accession>
<geneLocation type="mitochondrion" evidence="1"/>
<keyword evidence="1" id="KW-0496">Mitochondrion</keyword>
<organism evidence="1">
    <name type="scientific">Utricularia reniformis</name>
    <dbReference type="NCBI Taxonomy" id="192314"/>
    <lineage>
        <taxon>Eukaryota</taxon>
        <taxon>Viridiplantae</taxon>
        <taxon>Streptophyta</taxon>
        <taxon>Embryophyta</taxon>
        <taxon>Tracheophyta</taxon>
        <taxon>Spermatophyta</taxon>
        <taxon>Magnoliopsida</taxon>
        <taxon>eudicotyledons</taxon>
        <taxon>Gunneridae</taxon>
        <taxon>Pentapetalae</taxon>
        <taxon>asterids</taxon>
        <taxon>lamiids</taxon>
        <taxon>Lamiales</taxon>
        <taxon>Lentibulariaceae</taxon>
        <taxon>Utricularia</taxon>
    </lineage>
</organism>
<sequence>MMTKILNANNPMAICTELVAARETWPDPLVSRGQFYRVSIVGTPTATADFLVLSRLFSGGFLLDGRTGGPLPSSHCLLSRC</sequence>
<proteinExistence type="predicted"/>
<dbReference type="AlphaFoldDB" id="A0A1Y0B1A8"/>
<name>A0A1Y0B1A8_9LAMI</name>
<protein>
    <submittedName>
        <fullName evidence="1">Uncharacterized protein</fullName>
    </submittedName>
</protein>
<dbReference type="EMBL" id="KY774314">
    <property type="protein sequence ID" value="ART31139.1"/>
    <property type="molecule type" value="Genomic_DNA"/>
</dbReference>
<gene>
    <name evidence="1" type="ORF">AEK19_MT0911</name>
</gene>